<feature type="domain" description="CAAX prenyl protease 2/Lysostaphin resistance protein A-like" evidence="2">
    <location>
        <begin position="114"/>
        <end position="212"/>
    </location>
</feature>
<keyword evidence="1" id="KW-0812">Transmembrane</keyword>
<evidence type="ECO:0000313" key="3">
    <source>
        <dbReference type="EMBL" id="OME80590.1"/>
    </source>
</evidence>
<keyword evidence="1" id="KW-1133">Transmembrane helix</keyword>
<feature type="transmembrane region" description="Helical" evidence="1">
    <location>
        <begin position="143"/>
        <end position="166"/>
    </location>
</feature>
<feature type="transmembrane region" description="Helical" evidence="1">
    <location>
        <begin position="110"/>
        <end position="131"/>
    </location>
</feature>
<dbReference type="InterPro" id="IPR042150">
    <property type="entry name" value="MmRce1-like"/>
</dbReference>
<feature type="transmembrane region" description="Helical" evidence="1">
    <location>
        <begin position="81"/>
        <end position="104"/>
    </location>
</feature>
<sequence length="258" mass="29248">MNKKLTIQYIVGSLLITWLLWGAIIVVQQFGYLKYGTPLFMVLFILGTCTPPIVAVTLLLKYEIIPAKKLLKTIFSVKQPILMYIVTLGFAALFFAVGTFVGFVEYVSPIYVSILTIPMMIFGGGLEEIGWRFLLQPELEKKLPFGVSTSITAIVWAIWHFPLFWIEGTSQYHHSFGVFTIQCFGMAFLLAAIYRLSKSVWLCIFFHALTNSLYSSFTWHIENFSENSIPAVILTIVMVAVSYLTVIVTKKIQKQSEL</sequence>
<dbReference type="GO" id="GO:0080120">
    <property type="term" value="P:CAAX-box protein maturation"/>
    <property type="evidence" value="ECO:0007669"/>
    <property type="project" value="UniProtKB-ARBA"/>
</dbReference>
<organism evidence="3 4">
    <name type="scientific">Paenibacillus lautus</name>
    <name type="common">Bacillus lautus</name>
    <dbReference type="NCBI Taxonomy" id="1401"/>
    <lineage>
        <taxon>Bacteria</taxon>
        <taxon>Bacillati</taxon>
        <taxon>Bacillota</taxon>
        <taxon>Bacilli</taxon>
        <taxon>Bacillales</taxon>
        <taxon>Paenibacillaceae</taxon>
        <taxon>Paenibacillus</taxon>
    </lineage>
</organism>
<comment type="caution">
    <text evidence="3">The sequence shown here is derived from an EMBL/GenBank/DDBJ whole genome shotgun (WGS) entry which is preliminary data.</text>
</comment>
<name>A0A1R1A4W8_PAELA</name>
<keyword evidence="1" id="KW-0472">Membrane</keyword>
<dbReference type="RefSeq" id="WP_076326755.1">
    <property type="nucleotide sequence ID" value="NZ_MRTF01000040.1"/>
</dbReference>
<evidence type="ECO:0000256" key="1">
    <source>
        <dbReference type="SAM" id="Phobius"/>
    </source>
</evidence>
<feature type="transmembrane region" description="Helical" evidence="1">
    <location>
        <begin position="39"/>
        <end position="60"/>
    </location>
</feature>
<reference evidence="3 4" key="1">
    <citation type="submission" date="2016-11" db="EMBL/GenBank/DDBJ databases">
        <title>Paenibacillus species isolates.</title>
        <authorList>
            <person name="Beno S.M."/>
        </authorList>
    </citation>
    <scope>NUCLEOTIDE SEQUENCE [LARGE SCALE GENOMIC DNA]</scope>
    <source>
        <strain evidence="3 4">FSL F4-0100</strain>
    </source>
</reference>
<feature type="transmembrane region" description="Helical" evidence="1">
    <location>
        <begin position="200"/>
        <end position="217"/>
    </location>
</feature>
<dbReference type="AlphaFoldDB" id="A0A1R1A4W8"/>
<dbReference type="Pfam" id="PF02517">
    <property type="entry name" value="Rce1-like"/>
    <property type="match status" value="1"/>
</dbReference>
<accession>A0A1R1A4W8</accession>
<protein>
    <recommendedName>
        <fullName evidence="2">CAAX prenyl protease 2/Lysostaphin resistance protein A-like domain-containing protein</fullName>
    </recommendedName>
</protein>
<feature type="transmembrane region" description="Helical" evidence="1">
    <location>
        <begin position="229"/>
        <end position="248"/>
    </location>
</feature>
<dbReference type="EMBL" id="MRTF01000040">
    <property type="protein sequence ID" value="OME80590.1"/>
    <property type="molecule type" value="Genomic_DNA"/>
</dbReference>
<feature type="transmembrane region" description="Helical" evidence="1">
    <location>
        <begin position="172"/>
        <end position="193"/>
    </location>
</feature>
<dbReference type="OrthoDB" id="9777755at2"/>
<dbReference type="GO" id="GO:0004175">
    <property type="term" value="F:endopeptidase activity"/>
    <property type="evidence" value="ECO:0007669"/>
    <property type="project" value="UniProtKB-ARBA"/>
</dbReference>
<dbReference type="PANTHER" id="PTHR35797">
    <property type="entry name" value="PROTEASE-RELATED"/>
    <property type="match status" value="1"/>
</dbReference>
<dbReference type="STRING" id="1401.BK123_34360"/>
<proteinExistence type="predicted"/>
<evidence type="ECO:0000259" key="2">
    <source>
        <dbReference type="Pfam" id="PF02517"/>
    </source>
</evidence>
<dbReference type="Proteomes" id="UP000187074">
    <property type="component" value="Unassembled WGS sequence"/>
</dbReference>
<feature type="transmembrane region" description="Helical" evidence="1">
    <location>
        <begin position="7"/>
        <end position="27"/>
    </location>
</feature>
<evidence type="ECO:0000313" key="4">
    <source>
        <dbReference type="Proteomes" id="UP000187074"/>
    </source>
</evidence>
<dbReference type="InterPro" id="IPR003675">
    <property type="entry name" value="Rce1/LyrA-like_dom"/>
</dbReference>
<dbReference type="PANTHER" id="PTHR35797:SF1">
    <property type="entry name" value="PROTEASE"/>
    <property type="match status" value="1"/>
</dbReference>
<gene>
    <name evidence="3" type="ORF">BK123_34360</name>
</gene>